<dbReference type="GO" id="GO:0003755">
    <property type="term" value="F:peptidyl-prolyl cis-trans isomerase activity"/>
    <property type="evidence" value="ECO:0007669"/>
    <property type="project" value="UniProtKB-UniRule"/>
</dbReference>
<dbReference type="PROSITE" id="PS50198">
    <property type="entry name" value="PPIC_PPIASE_2"/>
    <property type="match status" value="1"/>
</dbReference>
<dbReference type="Proteomes" id="UP001530293">
    <property type="component" value="Unassembled WGS sequence"/>
</dbReference>
<keyword evidence="6" id="KW-1185">Reference proteome</keyword>
<dbReference type="EMBL" id="JALLBG020000152">
    <property type="protein sequence ID" value="KAL3761300.1"/>
    <property type="molecule type" value="Genomic_DNA"/>
</dbReference>
<feature type="chain" id="PRO_5044527224" description="Peptidyl-prolyl cis-trans isomerase" evidence="2">
    <location>
        <begin position="32"/>
        <end position="180"/>
    </location>
</feature>
<dbReference type="InterPro" id="IPR046357">
    <property type="entry name" value="PPIase_dom_sf"/>
</dbReference>
<dbReference type="AlphaFoldDB" id="A0ABD3MB17"/>
<proteinExistence type="predicted"/>
<keyword evidence="3" id="KW-1133">Transmembrane helix</keyword>
<accession>A0ABD3MB17</accession>
<comment type="caution">
    <text evidence="5">The sequence shown here is derived from an EMBL/GenBank/DDBJ whole genome shotgun (WGS) entry which is preliminary data.</text>
</comment>
<dbReference type="Pfam" id="PF13616">
    <property type="entry name" value="Rotamase_3"/>
    <property type="match status" value="1"/>
</dbReference>
<dbReference type="PANTHER" id="PTHR43629:SF2">
    <property type="entry name" value="RHODANESE-LIKE_PPIC DOMAIN-CONTAINING PROTEIN 12, CHLOROPLASTIC"/>
    <property type="match status" value="1"/>
</dbReference>
<protein>
    <recommendedName>
        <fullName evidence="2">Peptidyl-prolyl cis-trans isomerase</fullName>
        <ecNumber evidence="2">5.2.1.8</ecNumber>
    </recommendedName>
</protein>
<evidence type="ECO:0000256" key="2">
    <source>
        <dbReference type="RuleBase" id="RU363014"/>
    </source>
</evidence>
<evidence type="ECO:0000313" key="6">
    <source>
        <dbReference type="Proteomes" id="UP001530293"/>
    </source>
</evidence>
<dbReference type="EC" id="5.2.1.8" evidence="2"/>
<comment type="catalytic activity">
    <reaction evidence="2">
        <text>[protein]-peptidylproline (omega=180) = [protein]-peptidylproline (omega=0)</text>
        <dbReference type="Rhea" id="RHEA:16237"/>
        <dbReference type="Rhea" id="RHEA-COMP:10747"/>
        <dbReference type="Rhea" id="RHEA-COMP:10748"/>
        <dbReference type="ChEBI" id="CHEBI:83833"/>
        <dbReference type="ChEBI" id="CHEBI:83834"/>
        <dbReference type="EC" id="5.2.1.8"/>
    </reaction>
</comment>
<keyword evidence="2" id="KW-0732">Signal</keyword>
<evidence type="ECO:0000256" key="1">
    <source>
        <dbReference type="PROSITE-ProRule" id="PRU00278"/>
    </source>
</evidence>
<feature type="transmembrane region" description="Helical" evidence="3">
    <location>
        <begin position="55"/>
        <end position="77"/>
    </location>
</feature>
<dbReference type="PANTHER" id="PTHR43629">
    <property type="entry name" value="PEPTIDYL-PROLYL CIS-TRANS ISOMERASE"/>
    <property type="match status" value="1"/>
</dbReference>
<feature type="signal peptide" evidence="2">
    <location>
        <begin position="1"/>
        <end position="31"/>
    </location>
</feature>
<dbReference type="SUPFAM" id="SSF54534">
    <property type="entry name" value="FKBP-like"/>
    <property type="match status" value="1"/>
</dbReference>
<evidence type="ECO:0000259" key="4">
    <source>
        <dbReference type="PROSITE" id="PS50198"/>
    </source>
</evidence>
<dbReference type="InterPro" id="IPR052204">
    <property type="entry name" value="PpiC/parvulin_rotamase"/>
</dbReference>
<keyword evidence="1 2" id="KW-0413">Isomerase</keyword>
<dbReference type="Gene3D" id="3.10.50.40">
    <property type="match status" value="1"/>
</dbReference>
<evidence type="ECO:0000313" key="5">
    <source>
        <dbReference type="EMBL" id="KAL3761300.1"/>
    </source>
</evidence>
<organism evidence="5 6">
    <name type="scientific">Discostella pseudostelligera</name>
    <dbReference type="NCBI Taxonomy" id="259834"/>
    <lineage>
        <taxon>Eukaryota</taxon>
        <taxon>Sar</taxon>
        <taxon>Stramenopiles</taxon>
        <taxon>Ochrophyta</taxon>
        <taxon>Bacillariophyta</taxon>
        <taxon>Coscinodiscophyceae</taxon>
        <taxon>Thalassiosirophycidae</taxon>
        <taxon>Stephanodiscales</taxon>
        <taxon>Stephanodiscaceae</taxon>
        <taxon>Discostella</taxon>
    </lineage>
</organism>
<feature type="domain" description="PpiC" evidence="4">
    <location>
        <begin position="79"/>
        <end position="175"/>
    </location>
</feature>
<reference evidence="5 6" key="1">
    <citation type="submission" date="2024-10" db="EMBL/GenBank/DDBJ databases">
        <title>Updated reference genomes for cyclostephanoid diatoms.</title>
        <authorList>
            <person name="Roberts W.R."/>
            <person name="Alverson A.J."/>
        </authorList>
    </citation>
    <scope>NUCLEOTIDE SEQUENCE [LARGE SCALE GENOMIC DNA]</scope>
    <source>
        <strain evidence="5 6">AJA232-27</strain>
    </source>
</reference>
<gene>
    <name evidence="5" type="ORF">ACHAWU_010213</name>
</gene>
<dbReference type="InterPro" id="IPR000297">
    <property type="entry name" value="PPIase_PpiC"/>
</dbReference>
<keyword evidence="3" id="KW-0812">Transmembrane</keyword>
<keyword evidence="1 2" id="KW-0697">Rotamase</keyword>
<keyword evidence="3" id="KW-0472">Membrane</keyword>
<name>A0ABD3MB17_9STRA</name>
<sequence length="180" mass="19600">MRDCHEIIARHALVAAISSILILASAASVAAKDDAREQSKPIYLRDIQIGETRLPFSPVTVVITILSLIMLSGLFSWSKVSATASHILLDDSDAEAKLTKLKKDIGNDYAKFQAAAKQYSKCPSGKSAGGSLGSFKPGMMVPAFDRAIFVKESKVHEVIGPIQTNFGWHLIWIEDRTLSE</sequence>
<evidence type="ECO:0000256" key="3">
    <source>
        <dbReference type="SAM" id="Phobius"/>
    </source>
</evidence>